<dbReference type="Proteomes" id="UP000219439">
    <property type="component" value="Unassembled WGS sequence"/>
</dbReference>
<protein>
    <submittedName>
        <fullName evidence="1">Uncharacterized protein</fullName>
    </submittedName>
</protein>
<reference evidence="1 2" key="1">
    <citation type="submission" date="2017-09" db="EMBL/GenBank/DDBJ databases">
        <authorList>
            <person name="Ehlers B."/>
            <person name="Leendertz F.H."/>
        </authorList>
    </citation>
    <scope>NUCLEOTIDE SEQUENCE [LARGE SCALE GENOMIC DNA]</scope>
    <source>
        <strain evidence="1 2">DSM 18289</strain>
    </source>
</reference>
<dbReference type="EMBL" id="OBEL01000002">
    <property type="protein sequence ID" value="SNZ19284.1"/>
    <property type="molecule type" value="Genomic_DNA"/>
</dbReference>
<dbReference type="AlphaFoldDB" id="A0A285PC14"/>
<dbReference type="RefSeq" id="WP_141401231.1">
    <property type="nucleotide sequence ID" value="NZ_OBEL01000002.1"/>
</dbReference>
<sequence>MDREAHIAGLFKLIDPVEKDRMKRAFETSKSRKKWLQRRLSHRVTMHSDYSKEVPRGKRDEVSLLNILRDLGAPEECYLVASDHEMDDSFQSLAFMFAEKYAEFGHGTILSCIPGKLALFKTAFPHKSFIVHRG</sequence>
<organism evidence="1 2">
    <name type="scientific">Cohaesibacter gelatinilyticus</name>
    <dbReference type="NCBI Taxonomy" id="372072"/>
    <lineage>
        <taxon>Bacteria</taxon>
        <taxon>Pseudomonadati</taxon>
        <taxon>Pseudomonadota</taxon>
        <taxon>Alphaproteobacteria</taxon>
        <taxon>Hyphomicrobiales</taxon>
        <taxon>Cohaesibacteraceae</taxon>
    </lineage>
</organism>
<evidence type="ECO:0000313" key="2">
    <source>
        <dbReference type="Proteomes" id="UP000219439"/>
    </source>
</evidence>
<accession>A0A285PC14</accession>
<keyword evidence="2" id="KW-1185">Reference proteome</keyword>
<evidence type="ECO:0000313" key="1">
    <source>
        <dbReference type="EMBL" id="SNZ19284.1"/>
    </source>
</evidence>
<gene>
    <name evidence="1" type="ORF">SAMN06265368_2366</name>
</gene>
<dbReference type="OrthoDB" id="2354360at2"/>
<name>A0A285PC14_9HYPH</name>
<proteinExistence type="predicted"/>